<dbReference type="EMBL" id="BQKI01000073">
    <property type="protein sequence ID" value="GJN18284.1"/>
    <property type="molecule type" value="Genomic_DNA"/>
</dbReference>
<reference evidence="2" key="2">
    <citation type="submission" date="2021-12" db="EMBL/GenBank/DDBJ databases">
        <title>Resequencing data analysis of finger millet.</title>
        <authorList>
            <person name="Hatakeyama M."/>
            <person name="Aluri S."/>
            <person name="Balachadran M.T."/>
            <person name="Sivarajan S.R."/>
            <person name="Poveda L."/>
            <person name="Shimizu-Inatsugi R."/>
            <person name="Schlapbach R."/>
            <person name="Sreeman S.M."/>
            <person name="Shimizu K.K."/>
        </authorList>
    </citation>
    <scope>NUCLEOTIDE SEQUENCE</scope>
</reference>
<dbReference type="Proteomes" id="UP001054889">
    <property type="component" value="Unassembled WGS sequence"/>
</dbReference>
<organism evidence="2 3">
    <name type="scientific">Eleusine coracana subsp. coracana</name>
    <dbReference type="NCBI Taxonomy" id="191504"/>
    <lineage>
        <taxon>Eukaryota</taxon>
        <taxon>Viridiplantae</taxon>
        <taxon>Streptophyta</taxon>
        <taxon>Embryophyta</taxon>
        <taxon>Tracheophyta</taxon>
        <taxon>Spermatophyta</taxon>
        <taxon>Magnoliopsida</taxon>
        <taxon>Liliopsida</taxon>
        <taxon>Poales</taxon>
        <taxon>Poaceae</taxon>
        <taxon>PACMAD clade</taxon>
        <taxon>Chloridoideae</taxon>
        <taxon>Cynodonteae</taxon>
        <taxon>Eleusininae</taxon>
        <taxon>Eleusine</taxon>
    </lineage>
</organism>
<accession>A0AAV5E4H3</accession>
<gene>
    <name evidence="2" type="primary">gb05428</name>
    <name evidence="2" type="ORF">PR202_gb05428</name>
</gene>
<protein>
    <submittedName>
        <fullName evidence="2">Uncharacterized protein</fullName>
    </submittedName>
</protein>
<evidence type="ECO:0000313" key="3">
    <source>
        <dbReference type="Proteomes" id="UP001054889"/>
    </source>
</evidence>
<comment type="caution">
    <text evidence="2">The sequence shown here is derived from an EMBL/GenBank/DDBJ whole genome shotgun (WGS) entry which is preliminary data.</text>
</comment>
<sequence length="149" mass="16001">MRNTAIKLLSMLDAATVKLLSLEHHRAYATTTTSRSMAISPWPAPVLLPVVDCVGHLASVTGLTDPINPTLAKRIFHRNHFIKAPFPPSVTSSHTQTSEEDQETLLSARSEQGHGVQQEGFVAVLTVGVVAVGEQAVRACPGDLRHGHP</sequence>
<evidence type="ECO:0000256" key="1">
    <source>
        <dbReference type="SAM" id="MobiDB-lite"/>
    </source>
</evidence>
<keyword evidence="3" id="KW-1185">Reference proteome</keyword>
<feature type="region of interest" description="Disordered" evidence="1">
    <location>
        <begin position="87"/>
        <end position="112"/>
    </location>
</feature>
<name>A0AAV5E4H3_ELECO</name>
<evidence type="ECO:0000313" key="2">
    <source>
        <dbReference type="EMBL" id="GJN18284.1"/>
    </source>
</evidence>
<reference evidence="2" key="1">
    <citation type="journal article" date="2018" name="DNA Res.">
        <title>Multiple hybrid de novo genome assembly of finger millet, an orphan allotetraploid crop.</title>
        <authorList>
            <person name="Hatakeyama M."/>
            <person name="Aluri S."/>
            <person name="Balachadran M.T."/>
            <person name="Sivarajan S.R."/>
            <person name="Patrignani A."/>
            <person name="Gruter S."/>
            <person name="Poveda L."/>
            <person name="Shimizu-Inatsugi R."/>
            <person name="Baeten J."/>
            <person name="Francoijs K.J."/>
            <person name="Nataraja K.N."/>
            <person name="Reddy Y.A.N."/>
            <person name="Phadnis S."/>
            <person name="Ravikumar R.L."/>
            <person name="Schlapbach R."/>
            <person name="Sreeman S.M."/>
            <person name="Shimizu K.K."/>
        </authorList>
    </citation>
    <scope>NUCLEOTIDE SEQUENCE</scope>
</reference>
<dbReference type="AlphaFoldDB" id="A0AAV5E4H3"/>
<proteinExistence type="predicted"/>